<evidence type="ECO:0000313" key="2">
    <source>
        <dbReference type="EMBL" id="TBT95054.1"/>
    </source>
</evidence>
<gene>
    <name evidence="2" type="ORF">ET996_07230</name>
</gene>
<dbReference type="PANTHER" id="PTHR30522:SF0">
    <property type="entry name" value="NUCLEOSIDE TRIPHOSPHATE PYROPHOSPHOHYDROLASE"/>
    <property type="match status" value="1"/>
</dbReference>
<dbReference type="EMBL" id="SDMR01000007">
    <property type="protein sequence ID" value="TBT95054.1"/>
    <property type="molecule type" value="Genomic_DNA"/>
</dbReference>
<dbReference type="Pfam" id="PF03819">
    <property type="entry name" value="MazG"/>
    <property type="match status" value="1"/>
</dbReference>
<dbReference type="InterPro" id="IPR011551">
    <property type="entry name" value="NTP_PyrPHydrolase_MazG"/>
</dbReference>
<keyword evidence="3" id="KW-1185">Reference proteome</keyword>
<dbReference type="RefSeq" id="WP_131171892.1">
    <property type="nucleotide sequence ID" value="NZ_FXTL01000006.1"/>
</dbReference>
<dbReference type="NCBIfam" id="TIGR00444">
    <property type="entry name" value="mazG"/>
    <property type="match status" value="1"/>
</dbReference>
<evidence type="ECO:0000259" key="1">
    <source>
        <dbReference type="Pfam" id="PF03819"/>
    </source>
</evidence>
<dbReference type="GO" id="GO:0006950">
    <property type="term" value="P:response to stress"/>
    <property type="evidence" value="ECO:0007669"/>
    <property type="project" value="UniProtKB-ARBA"/>
</dbReference>
<dbReference type="GO" id="GO:0046076">
    <property type="term" value="P:dTTP catabolic process"/>
    <property type="evidence" value="ECO:0007669"/>
    <property type="project" value="TreeGrafter"/>
</dbReference>
<name>A0A4Q9KL15_PROTD</name>
<dbReference type="OrthoDB" id="9808939at2"/>
<dbReference type="GO" id="GO:0046052">
    <property type="term" value="P:UTP catabolic process"/>
    <property type="evidence" value="ECO:0007669"/>
    <property type="project" value="TreeGrafter"/>
</dbReference>
<dbReference type="FunFam" id="1.10.287.1080:FF:000001">
    <property type="entry name" value="Nucleoside triphosphate pyrophosphohydrolase"/>
    <property type="match status" value="1"/>
</dbReference>
<dbReference type="InterPro" id="IPR004518">
    <property type="entry name" value="MazG-like_dom"/>
</dbReference>
<feature type="domain" description="NTP pyrophosphohydrolase MazG-like" evidence="1">
    <location>
        <begin position="14"/>
        <end position="87"/>
    </location>
</feature>
<accession>A0A4Q9KL15</accession>
<dbReference type="CDD" id="cd11528">
    <property type="entry name" value="NTP-PPase_MazG_Nterm"/>
    <property type="match status" value="1"/>
</dbReference>
<proteinExistence type="predicted"/>
<dbReference type="GO" id="GO:0047429">
    <property type="term" value="F:nucleoside triphosphate diphosphatase activity"/>
    <property type="evidence" value="ECO:0007669"/>
    <property type="project" value="TreeGrafter"/>
</dbReference>
<dbReference type="Proteomes" id="UP000291933">
    <property type="component" value="Unassembled WGS sequence"/>
</dbReference>
<evidence type="ECO:0000313" key="3">
    <source>
        <dbReference type="Proteomes" id="UP000291933"/>
    </source>
</evidence>
<dbReference type="AlphaFoldDB" id="A0A4Q9KL15"/>
<reference evidence="2 3" key="1">
    <citation type="submission" date="2019-01" db="EMBL/GenBank/DDBJ databases">
        <title>Lactibacter flavus gen. nov., sp. nov., a novel bacterium of the family Propionibacteriaceae isolated from raw milk and dairy products.</title>
        <authorList>
            <person name="Huptas C."/>
            <person name="Wenning M."/>
            <person name="Breitenwieser F."/>
            <person name="Doll E."/>
            <person name="Von Neubeck M."/>
            <person name="Busse H.-J."/>
            <person name="Scherer S."/>
        </authorList>
    </citation>
    <scope>NUCLEOTIDE SEQUENCE [LARGE SCALE GENOMIC DNA]</scope>
    <source>
        <strain evidence="2 3">DSM 22130</strain>
    </source>
</reference>
<dbReference type="InterPro" id="IPR048015">
    <property type="entry name" value="NTP-PPase_MazG-like_N"/>
</dbReference>
<dbReference type="GO" id="GO:0046081">
    <property type="term" value="P:dUTP catabolic process"/>
    <property type="evidence" value="ECO:0007669"/>
    <property type="project" value="TreeGrafter"/>
</dbReference>
<sequence length="198" mass="21597">MRSIRRGCPWDAEQTHASLVTYLVEESAELVDAIDSGDDADLREELGDLLLQIFFHAEIAAEQGRFTLDEVASEIADKLVRRHPYVFTDEAVPEDVVASWEQRKRQEKARTSALDGIPASLATLVRATKVIGRARAHGVQLTLPSEPIEPDAVGAGLLSIVSRAHASGVDADAALRAELGHVESHIRAVEEGAKRRHP</sequence>
<dbReference type="SUPFAM" id="SSF101386">
    <property type="entry name" value="all-alpha NTP pyrophosphatases"/>
    <property type="match status" value="1"/>
</dbReference>
<dbReference type="GO" id="GO:0046061">
    <property type="term" value="P:dATP catabolic process"/>
    <property type="evidence" value="ECO:0007669"/>
    <property type="project" value="TreeGrafter"/>
</dbReference>
<protein>
    <submittedName>
        <fullName evidence="2">MazG family protein</fullName>
    </submittedName>
</protein>
<dbReference type="GO" id="GO:0006203">
    <property type="term" value="P:dGTP catabolic process"/>
    <property type="evidence" value="ECO:0007669"/>
    <property type="project" value="TreeGrafter"/>
</dbReference>
<dbReference type="Gene3D" id="1.10.287.1080">
    <property type="entry name" value="MazG-like"/>
    <property type="match status" value="1"/>
</dbReference>
<organism evidence="2 3">
    <name type="scientific">Propioniciclava tarda</name>
    <dbReference type="NCBI Taxonomy" id="433330"/>
    <lineage>
        <taxon>Bacteria</taxon>
        <taxon>Bacillati</taxon>
        <taxon>Actinomycetota</taxon>
        <taxon>Actinomycetes</taxon>
        <taxon>Propionibacteriales</taxon>
        <taxon>Propionibacteriaceae</taxon>
        <taxon>Propioniciclava</taxon>
    </lineage>
</organism>
<dbReference type="PANTHER" id="PTHR30522">
    <property type="entry name" value="NUCLEOSIDE TRIPHOSPHATE PYROPHOSPHOHYDROLASE"/>
    <property type="match status" value="1"/>
</dbReference>
<comment type="caution">
    <text evidence="2">The sequence shown here is derived from an EMBL/GenBank/DDBJ whole genome shotgun (WGS) entry which is preliminary data.</text>
</comment>
<dbReference type="GO" id="GO:0046047">
    <property type="term" value="P:TTP catabolic process"/>
    <property type="evidence" value="ECO:0007669"/>
    <property type="project" value="TreeGrafter"/>
</dbReference>